<protein>
    <submittedName>
        <fullName evidence="3">Uncharacterized protein LOC102809980</fullName>
    </submittedName>
</protein>
<dbReference type="PANTHER" id="PTHR47020:SF1">
    <property type="entry name" value="HILLARIN"/>
    <property type="match status" value="1"/>
</dbReference>
<keyword evidence="2" id="KW-1185">Reference proteome</keyword>
<evidence type="ECO:0000313" key="2">
    <source>
        <dbReference type="Proteomes" id="UP000694865"/>
    </source>
</evidence>
<dbReference type="RefSeq" id="XP_006819665.1">
    <property type="nucleotide sequence ID" value="XM_006819602.1"/>
</dbReference>
<reference evidence="3" key="1">
    <citation type="submission" date="2025-08" db="UniProtKB">
        <authorList>
            <consortium name="RefSeq"/>
        </authorList>
    </citation>
    <scope>IDENTIFICATION</scope>
    <source>
        <tissue evidence="3">Testes</tissue>
    </source>
</reference>
<accession>A0ABM0MI24</accession>
<dbReference type="Pfam" id="PF23265">
    <property type="entry name" value="Ig-like_KY"/>
    <property type="match status" value="2"/>
</dbReference>
<evidence type="ECO:0000313" key="3">
    <source>
        <dbReference type="RefSeq" id="XP_006819665.1"/>
    </source>
</evidence>
<name>A0ABM0MI24_SACKO</name>
<feature type="domain" description="KY-like immunoglobulin-like" evidence="1">
    <location>
        <begin position="63"/>
        <end position="163"/>
    </location>
</feature>
<dbReference type="InterPro" id="IPR053041">
    <property type="entry name" value="Transglut-like_Superfamily_Mod"/>
</dbReference>
<dbReference type="PANTHER" id="PTHR47020">
    <property type="entry name" value="HILLARIN"/>
    <property type="match status" value="1"/>
</dbReference>
<gene>
    <name evidence="3" type="primary">LOC102809980</name>
</gene>
<dbReference type="Proteomes" id="UP000694865">
    <property type="component" value="Unplaced"/>
</dbReference>
<feature type="domain" description="KY-like immunoglobulin-like" evidence="1">
    <location>
        <begin position="178"/>
        <end position="275"/>
    </location>
</feature>
<sequence>MTYKFRLPLKGFYTFKLFGQTHVPNQSSSTYPVIGSWMLECKSEWKGELYPDSKTTYGPVDVFHSSGLSLKGGNSSHIIAEDGTCCVVITKPSDVELIHDLKRDDVKQRKCSFEDHRNDGTESYFLLRLPERGYYQLNLFAKKGKHGSNYPYAGTWLIESKSPWQGELYPLQDMAWGVDDEFTNLGLQLEGHNSSRIVAIDGKCVLAFKTPSPISTKFQLYSDERRIHEKKTDEYIEVTSDIKMICFSMELPDPGFYKFELYGNLKEKENLPYLGCWLIEYER</sequence>
<organism evidence="2 3">
    <name type="scientific">Saccoglossus kowalevskii</name>
    <name type="common">Acorn worm</name>
    <dbReference type="NCBI Taxonomy" id="10224"/>
    <lineage>
        <taxon>Eukaryota</taxon>
        <taxon>Metazoa</taxon>
        <taxon>Hemichordata</taxon>
        <taxon>Enteropneusta</taxon>
        <taxon>Harrimaniidae</taxon>
        <taxon>Saccoglossus</taxon>
    </lineage>
</organism>
<dbReference type="GeneID" id="102809980"/>
<proteinExistence type="predicted"/>
<dbReference type="InterPro" id="IPR056564">
    <property type="entry name" value="Ig-like_KY"/>
</dbReference>
<evidence type="ECO:0000259" key="1">
    <source>
        <dbReference type="Pfam" id="PF23265"/>
    </source>
</evidence>